<evidence type="ECO:0000313" key="3">
    <source>
        <dbReference type="EMBL" id="XCN74363.1"/>
    </source>
</evidence>
<keyword evidence="2" id="KW-0732">Signal</keyword>
<feature type="signal peptide" evidence="2">
    <location>
        <begin position="1"/>
        <end position="25"/>
    </location>
</feature>
<keyword evidence="1" id="KW-0472">Membrane</keyword>
<reference evidence="3" key="2">
    <citation type="submission" date="2024-06" db="EMBL/GenBank/DDBJ databases">
        <authorList>
            <person name="Plum-Jensen L.E."/>
            <person name="Schramm A."/>
            <person name="Marshall I.P.G."/>
        </authorList>
    </citation>
    <scope>NUCLEOTIDE SEQUENCE</scope>
    <source>
        <strain evidence="3">Rat1</strain>
    </source>
</reference>
<dbReference type="AlphaFoldDB" id="A0AAU8LXT1"/>
<gene>
    <name evidence="3" type="ORF">Q3M24_06355</name>
</gene>
<keyword evidence="1" id="KW-0812">Transmembrane</keyword>
<accession>A0AAU8LXT1</accession>
<dbReference type="KEGG" id="eaj:Q3M24_06355"/>
<feature type="transmembrane region" description="Helical" evidence="1">
    <location>
        <begin position="174"/>
        <end position="191"/>
    </location>
</feature>
<name>A0AAU8LXT1_9BACT</name>
<organism evidence="3">
    <name type="scientific">Candidatus Electrothrix aestuarii</name>
    <dbReference type="NCBI Taxonomy" id="3062594"/>
    <lineage>
        <taxon>Bacteria</taxon>
        <taxon>Pseudomonadati</taxon>
        <taxon>Thermodesulfobacteriota</taxon>
        <taxon>Desulfobulbia</taxon>
        <taxon>Desulfobulbales</taxon>
        <taxon>Desulfobulbaceae</taxon>
        <taxon>Candidatus Electrothrix</taxon>
    </lineage>
</organism>
<protein>
    <submittedName>
        <fullName evidence="3">Cobalamin biosynthesis protein CbiL</fullName>
    </submittedName>
</protein>
<dbReference type="EMBL" id="CP159373">
    <property type="protein sequence ID" value="XCN74363.1"/>
    <property type="molecule type" value="Genomic_DNA"/>
</dbReference>
<evidence type="ECO:0000256" key="2">
    <source>
        <dbReference type="SAM" id="SignalP"/>
    </source>
</evidence>
<reference evidence="3" key="1">
    <citation type="journal article" date="2024" name="Syst. Appl. Microbiol.">
        <title>First single-strain enrichments of Electrothrix cable bacteria, description of E. aestuarii sp. nov. and E. rattekaaiensis sp. nov., and proposal of a cable bacteria taxonomy following the rules of the SeqCode.</title>
        <authorList>
            <person name="Plum-Jensen L.E."/>
            <person name="Schramm A."/>
            <person name="Marshall I.P.G."/>
        </authorList>
    </citation>
    <scope>NUCLEOTIDE SEQUENCE</scope>
    <source>
        <strain evidence="3">Rat1</strain>
    </source>
</reference>
<keyword evidence="1" id="KW-1133">Transmembrane helix</keyword>
<proteinExistence type="predicted"/>
<evidence type="ECO:0000256" key="1">
    <source>
        <dbReference type="SAM" id="Phobius"/>
    </source>
</evidence>
<sequence length="204" mass="22005">MRNNILFSLTILSAILFLSPNTTLAHKVRVFAYGEGNAIVGETAFSGGRKPKNADIIVEDAASGKQLFSSRTDEQGLFRFTIPNEAQNKHLDLRIIVQAGDGHRGEWLLEAADYLSAAPETPIVPAATPAAGAETSIPLQQMQQVMQETIDRELAPVKRMLAQSSEHGPTLQDILGGIGYILGLAGIAAYFKAQQKNKGMLTEC</sequence>
<feature type="chain" id="PRO_5043773169" evidence="2">
    <location>
        <begin position="26"/>
        <end position="204"/>
    </location>
</feature>